<feature type="transmembrane region" description="Helical" evidence="7">
    <location>
        <begin position="492"/>
        <end position="513"/>
    </location>
</feature>
<dbReference type="AlphaFoldDB" id="A0A9W6NNE1"/>
<organism evidence="10 11">
    <name type="scientific">Dactylosporangium matsuzakiense</name>
    <dbReference type="NCBI Taxonomy" id="53360"/>
    <lineage>
        <taxon>Bacteria</taxon>
        <taxon>Bacillati</taxon>
        <taxon>Actinomycetota</taxon>
        <taxon>Actinomycetes</taxon>
        <taxon>Micromonosporales</taxon>
        <taxon>Micromonosporaceae</taxon>
        <taxon>Dactylosporangium</taxon>
    </lineage>
</organism>
<keyword evidence="3 7" id="KW-0812">Transmembrane</keyword>
<reference evidence="10" key="1">
    <citation type="journal article" date="2014" name="Int. J. Syst. Evol. Microbiol.">
        <title>Complete genome sequence of Corynebacterium casei LMG S-19264T (=DSM 44701T), isolated from a smear-ripened cheese.</title>
        <authorList>
            <consortium name="US DOE Joint Genome Institute (JGI-PGF)"/>
            <person name="Walter F."/>
            <person name="Albersmeier A."/>
            <person name="Kalinowski J."/>
            <person name="Ruckert C."/>
        </authorList>
    </citation>
    <scope>NUCLEOTIDE SEQUENCE</scope>
    <source>
        <strain evidence="10">VKM Ac-1321</strain>
    </source>
</reference>
<feature type="transmembrane region" description="Helical" evidence="7">
    <location>
        <begin position="717"/>
        <end position="746"/>
    </location>
</feature>
<name>A0A9W6NNE1_9ACTN</name>
<evidence type="ECO:0000313" key="10">
    <source>
        <dbReference type="EMBL" id="GLL02922.1"/>
    </source>
</evidence>
<feature type="domain" description="MacB-like periplasmic core" evidence="9">
    <location>
        <begin position="18"/>
        <end position="235"/>
    </location>
</feature>
<keyword evidence="2" id="KW-1003">Cell membrane</keyword>
<evidence type="ECO:0000256" key="7">
    <source>
        <dbReference type="SAM" id="Phobius"/>
    </source>
</evidence>
<sequence length="848" mass="87178">MIGKLIRRGLAAHKLRLGLTMLGIILGVAFVAGTLMFAATVQQTINGVFAASGAGTDVVVRPQKAFGDQLSNNVGLGQPVAGSVLDTVKGVDGVDKVHGTVQGFAAILDRDGKAIGSSQVGNDWTDDGDFTQMRLSEGRAPAAAGEVAIDAASAKKVNAKVGDQIKVATKDGVQTYTLTGIFRFGQSGTVGGTTITAFDPATAGKVLTDRPGTYGEIHVHAKAGVTQTRLRDAIATRLPAGLEAITGQQAIDDDAASVKDVITLLQTFLLAFALIAVLVSSFIIFNTFSMLVTQRIREMALLRAVGANRGQVIRLILGEATVFGVLGSVLGVGGGVLLAIGLRDLLGAIGPQLPANGLVIPATALWVPLVIGVAVTLLAAYVPARRASRIPPVAALREEAGGTERPLRVRIIIGSVLLAAGLALVIAGELRLGGAPLAKLAGGVILGFAGVVVLSPAITRPLAGALGWPLATVFGTVGRLSRENARRNPRRTAATASALMIGLTLVGAVTVLGSSAAASVDRQLDSAVHTDFQITGPNATSFSGSVRDAVAGVPGVHTAVGVRNGQIKLGGTVRPVVAADPAAVVALYGLTVGQGSSGLRDDEFLADATTARDAGWALGSPVTAQFQDGTTVTLRVGGIYTDVKTVVDAVPHLVVSRSAYAPHDAGDVIDQVAVITDPGADPAATRAAIEAKLAQWPTLQLFDKQAVKDSFRSTIDLVLSLVLVLLVLSVVIAAIGIVNTLALAVIERTREIGLLRAVGMQRRQVRRMIRYEAVVIAVYGSILGLLIGVGAGCAVQSALRSTGIDHLEIPVGRLLAYVLVGAVIGVLAAFWPARRAARLNVLRAIATQ</sequence>
<dbReference type="RefSeq" id="WP_261962887.1">
    <property type="nucleotide sequence ID" value="NZ_BAAAXA010000003.1"/>
</dbReference>
<evidence type="ECO:0000256" key="3">
    <source>
        <dbReference type="ARBA" id="ARBA00022692"/>
    </source>
</evidence>
<dbReference type="GO" id="GO:0005886">
    <property type="term" value="C:plasma membrane"/>
    <property type="evidence" value="ECO:0007669"/>
    <property type="project" value="UniProtKB-SubCell"/>
</dbReference>
<keyword evidence="4 7" id="KW-1133">Transmembrane helix</keyword>
<evidence type="ECO:0000313" key="11">
    <source>
        <dbReference type="Proteomes" id="UP001143480"/>
    </source>
</evidence>
<dbReference type="InterPro" id="IPR025857">
    <property type="entry name" value="MacB_PCD"/>
</dbReference>
<dbReference type="Pfam" id="PF12704">
    <property type="entry name" value="MacB_PCD"/>
    <property type="match status" value="2"/>
</dbReference>
<feature type="domain" description="MacB-like periplasmic core" evidence="9">
    <location>
        <begin position="492"/>
        <end position="691"/>
    </location>
</feature>
<comment type="subcellular location">
    <subcellularLocation>
        <location evidence="1">Cell membrane</location>
        <topology evidence="1">Multi-pass membrane protein</topology>
    </subcellularLocation>
</comment>
<dbReference type="PANTHER" id="PTHR30572">
    <property type="entry name" value="MEMBRANE COMPONENT OF TRANSPORTER-RELATED"/>
    <property type="match status" value="1"/>
</dbReference>
<accession>A0A9W6NNE1</accession>
<evidence type="ECO:0000259" key="9">
    <source>
        <dbReference type="Pfam" id="PF12704"/>
    </source>
</evidence>
<gene>
    <name evidence="10" type="ORF">GCM10017581_046640</name>
</gene>
<feature type="transmembrane region" description="Helical" evidence="7">
    <location>
        <begin position="268"/>
        <end position="292"/>
    </location>
</feature>
<evidence type="ECO:0000259" key="8">
    <source>
        <dbReference type="Pfam" id="PF02687"/>
    </source>
</evidence>
<protein>
    <submittedName>
        <fullName evidence="10">ABC transporter</fullName>
    </submittedName>
</protein>
<feature type="transmembrane region" description="Helical" evidence="7">
    <location>
        <begin position="773"/>
        <end position="799"/>
    </location>
</feature>
<keyword evidence="11" id="KW-1185">Reference proteome</keyword>
<feature type="domain" description="ABC3 transporter permease C-terminal" evidence="8">
    <location>
        <begin position="724"/>
        <end position="840"/>
    </location>
</feature>
<feature type="transmembrane region" description="Helical" evidence="7">
    <location>
        <begin position="360"/>
        <end position="382"/>
    </location>
</feature>
<dbReference type="EMBL" id="BSFP01000027">
    <property type="protein sequence ID" value="GLL02922.1"/>
    <property type="molecule type" value="Genomic_DNA"/>
</dbReference>
<keyword evidence="5 7" id="KW-0472">Membrane</keyword>
<dbReference type="InterPro" id="IPR003838">
    <property type="entry name" value="ABC3_permease_C"/>
</dbReference>
<dbReference type="InterPro" id="IPR050250">
    <property type="entry name" value="Macrolide_Exporter_MacB"/>
</dbReference>
<feature type="transmembrane region" description="Helical" evidence="7">
    <location>
        <begin position="21"/>
        <end position="41"/>
    </location>
</feature>
<evidence type="ECO:0000256" key="1">
    <source>
        <dbReference type="ARBA" id="ARBA00004651"/>
    </source>
</evidence>
<feature type="domain" description="ABC3 transporter permease C-terminal" evidence="8">
    <location>
        <begin position="271"/>
        <end position="392"/>
    </location>
</feature>
<reference evidence="10" key="2">
    <citation type="submission" date="2023-01" db="EMBL/GenBank/DDBJ databases">
        <authorList>
            <person name="Sun Q."/>
            <person name="Evtushenko L."/>
        </authorList>
    </citation>
    <scope>NUCLEOTIDE SEQUENCE</scope>
    <source>
        <strain evidence="10">VKM Ac-1321</strain>
    </source>
</reference>
<feature type="transmembrane region" description="Helical" evidence="7">
    <location>
        <begin position="407"/>
        <end position="428"/>
    </location>
</feature>
<proteinExistence type="inferred from homology"/>
<evidence type="ECO:0000256" key="5">
    <source>
        <dbReference type="ARBA" id="ARBA00023136"/>
    </source>
</evidence>
<comment type="similarity">
    <text evidence="6">Belongs to the ABC-4 integral membrane protein family.</text>
</comment>
<dbReference type="PANTHER" id="PTHR30572:SF4">
    <property type="entry name" value="ABC TRANSPORTER PERMEASE YTRF"/>
    <property type="match status" value="1"/>
</dbReference>
<feature type="transmembrane region" description="Helical" evidence="7">
    <location>
        <begin position="440"/>
        <end position="458"/>
    </location>
</feature>
<dbReference type="Pfam" id="PF02687">
    <property type="entry name" value="FtsX"/>
    <property type="match status" value="2"/>
</dbReference>
<feature type="transmembrane region" description="Helical" evidence="7">
    <location>
        <begin position="312"/>
        <end position="340"/>
    </location>
</feature>
<feature type="transmembrane region" description="Helical" evidence="7">
    <location>
        <begin position="814"/>
        <end position="833"/>
    </location>
</feature>
<dbReference type="Proteomes" id="UP001143480">
    <property type="component" value="Unassembled WGS sequence"/>
</dbReference>
<comment type="caution">
    <text evidence="10">The sequence shown here is derived from an EMBL/GenBank/DDBJ whole genome shotgun (WGS) entry which is preliminary data.</text>
</comment>
<evidence type="ECO:0000256" key="4">
    <source>
        <dbReference type="ARBA" id="ARBA00022989"/>
    </source>
</evidence>
<evidence type="ECO:0000256" key="2">
    <source>
        <dbReference type="ARBA" id="ARBA00022475"/>
    </source>
</evidence>
<dbReference type="GO" id="GO:0022857">
    <property type="term" value="F:transmembrane transporter activity"/>
    <property type="evidence" value="ECO:0007669"/>
    <property type="project" value="TreeGrafter"/>
</dbReference>
<evidence type="ECO:0000256" key="6">
    <source>
        <dbReference type="ARBA" id="ARBA00038076"/>
    </source>
</evidence>